<dbReference type="GeneID" id="92033876"/>
<feature type="signal peptide" evidence="1">
    <location>
        <begin position="1"/>
        <end position="25"/>
    </location>
</feature>
<name>A0ABR1LFI6_9PEZI</name>
<proteinExistence type="predicted"/>
<keyword evidence="3" id="KW-1185">Reference proteome</keyword>
<protein>
    <recommendedName>
        <fullName evidence="4">Secreted protein</fullName>
    </recommendedName>
</protein>
<feature type="chain" id="PRO_5045638767" description="Secreted protein" evidence="1">
    <location>
        <begin position="26"/>
        <end position="174"/>
    </location>
</feature>
<comment type="caution">
    <text evidence="2">The sequence shown here is derived from an EMBL/GenBank/DDBJ whole genome shotgun (WGS) entry which is preliminary data.</text>
</comment>
<evidence type="ECO:0000256" key="1">
    <source>
        <dbReference type="SAM" id="SignalP"/>
    </source>
</evidence>
<dbReference type="EMBL" id="JBBPEH010000009">
    <property type="protein sequence ID" value="KAK7533979.1"/>
    <property type="molecule type" value="Genomic_DNA"/>
</dbReference>
<accession>A0ABR1LFI6</accession>
<organism evidence="2 3">
    <name type="scientific">Phyllosticta citribraziliensis</name>
    <dbReference type="NCBI Taxonomy" id="989973"/>
    <lineage>
        <taxon>Eukaryota</taxon>
        <taxon>Fungi</taxon>
        <taxon>Dikarya</taxon>
        <taxon>Ascomycota</taxon>
        <taxon>Pezizomycotina</taxon>
        <taxon>Dothideomycetes</taxon>
        <taxon>Dothideomycetes incertae sedis</taxon>
        <taxon>Botryosphaeriales</taxon>
        <taxon>Phyllostictaceae</taxon>
        <taxon>Phyllosticta</taxon>
    </lineage>
</organism>
<keyword evidence="1" id="KW-0732">Signal</keyword>
<evidence type="ECO:0008006" key="4">
    <source>
        <dbReference type="Google" id="ProtNLM"/>
    </source>
</evidence>
<evidence type="ECO:0000313" key="3">
    <source>
        <dbReference type="Proteomes" id="UP001360953"/>
    </source>
</evidence>
<dbReference type="Proteomes" id="UP001360953">
    <property type="component" value="Unassembled WGS sequence"/>
</dbReference>
<evidence type="ECO:0000313" key="2">
    <source>
        <dbReference type="EMBL" id="KAK7533979.1"/>
    </source>
</evidence>
<dbReference type="RefSeq" id="XP_066653018.1">
    <property type="nucleotide sequence ID" value="XM_066800970.1"/>
</dbReference>
<gene>
    <name evidence="2" type="ORF">J3D65DRAFT_632014</name>
</gene>
<sequence length="174" mass="20042">MPVRRRRLKSVVQGLVVLLIRRTLSQVIGTPYKQTATNAEWTRVERGGMMGDRSIGKETRLFQTVNEKCCGLVNSQVKHHGFKCFNCLFSHALRRDHCTFTLQILETKHKNHNNRGCKSCHHLDLRVLEQSQNLHTPCRRTLCNITTCKRATSAPTNKLNNPPPKRLCIPLRNY</sequence>
<reference evidence="2 3" key="1">
    <citation type="submission" date="2024-04" db="EMBL/GenBank/DDBJ databases">
        <title>Phyllosticta paracitricarpa is synonymous to the EU quarantine fungus P. citricarpa based on phylogenomic analyses.</title>
        <authorList>
            <consortium name="Lawrence Berkeley National Laboratory"/>
            <person name="Van ingen-buijs V.A."/>
            <person name="Van westerhoven A.C."/>
            <person name="Haridas S."/>
            <person name="Skiadas P."/>
            <person name="Martin F."/>
            <person name="Groenewald J.Z."/>
            <person name="Crous P.W."/>
            <person name="Seidl M.F."/>
        </authorList>
    </citation>
    <scope>NUCLEOTIDE SEQUENCE [LARGE SCALE GENOMIC DNA]</scope>
    <source>
        <strain evidence="2 3">CPC 17464</strain>
    </source>
</reference>